<comment type="caution">
    <text evidence="2">The sequence shown here is derived from an EMBL/GenBank/DDBJ whole genome shotgun (WGS) entry which is preliminary data.</text>
</comment>
<accession>A0A4S8ZC41</accession>
<feature type="region of interest" description="Disordered" evidence="1">
    <location>
        <begin position="1"/>
        <end position="51"/>
    </location>
</feature>
<gene>
    <name evidence="2" type="ORF">D6D20_04671</name>
</gene>
<reference evidence="2 3" key="1">
    <citation type="submission" date="2018-10" db="EMBL/GenBank/DDBJ databases">
        <title>Fifty Aureobasidium pullulans genomes reveal a recombining polyextremotolerant generalist.</title>
        <authorList>
            <person name="Gostincar C."/>
            <person name="Turk M."/>
            <person name="Zajc J."/>
            <person name="Gunde-Cimerman N."/>
        </authorList>
    </citation>
    <scope>NUCLEOTIDE SEQUENCE [LARGE SCALE GENOMIC DNA]</scope>
    <source>
        <strain evidence="2 3">EXF-10751</strain>
    </source>
</reference>
<evidence type="ECO:0000313" key="2">
    <source>
        <dbReference type="EMBL" id="THW61990.1"/>
    </source>
</evidence>
<organism evidence="2 3">
    <name type="scientific">Aureobasidium pullulans</name>
    <name type="common">Black yeast</name>
    <name type="synonym">Pullularia pullulans</name>
    <dbReference type="NCBI Taxonomy" id="5580"/>
    <lineage>
        <taxon>Eukaryota</taxon>
        <taxon>Fungi</taxon>
        <taxon>Dikarya</taxon>
        <taxon>Ascomycota</taxon>
        <taxon>Pezizomycotina</taxon>
        <taxon>Dothideomycetes</taxon>
        <taxon>Dothideomycetidae</taxon>
        <taxon>Dothideales</taxon>
        <taxon>Saccotheciaceae</taxon>
        <taxon>Aureobasidium</taxon>
    </lineage>
</organism>
<evidence type="ECO:0000256" key="1">
    <source>
        <dbReference type="SAM" id="MobiDB-lite"/>
    </source>
</evidence>
<evidence type="ECO:0000313" key="3">
    <source>
        <dbReference type="Proteomes" id="UP000310421"/>
    </source>
</evidence>
<dbReference type="AlphaFoldDB" id="A0A4S8ZC41"/>
<dbReference type="EMBL" id="QZAN01000042">
    <property type="protein sequence ID" value="THW61990.1"/>
    <property type="molecule type" value="Genomic_DNA"/>
</dbReference>
<dbReference type="Proteomes" id="UP000310421">
    <property type="component" value="Unassembled WGS sequence"/>
</dbReference>
<sequence length="391" mass="42808">MASNQTMFKRRRTGSNASEGAVWLGGPAANQGSRRDDSVPPKTKASDSIPKINTGTFGEATTASLSDIFGDDVLRFLLKLVLASVAAVLYMNYLTPVCPEPCPPTASPSEVNAARITNFGSSSAMQPTSAAYSPHRNVVSAVKDYGIKVKDYGMNAADLGVKHGLEHGAKYGLGVGAAAAPGLWSHFWSGSKSGQYESKHDPHRTRAWDLVIKRGRNMTTFTSLVSDLEGMSGGLYREFVNQYTRVSPEKFSSRKLVLDSVQHLHTEQSAITAKLNEYMTIRKRAAGALHIHRHPDSDEKQLEASINDLNTLRKALVKVGSDLFSYFNVAEKSIGGLVDMAEDLPWQKEKDKWFGAYKYRDMIAAVSRLRQFDSCIKTLRGMITSDIHALG</sequence>
<proteinExistence type="predicted"/>
<name>A0A4S8ZC41_AURPU</name>
<protein>
    <submittedName>
        <fullName evidence="2">Uncharacterized protein</fullName>
    </submittedName>
</protein>